<evidence type="ECO:0000313" key="3">
    <source>
        <dbReference type="EMBL" id="KAK3230768.1"/>
    </source>
</evidence>
<dbReference type="EMBL" id="JANJYJ010000001">
    <property type="protein sequence ID" value="KAK3230768.1"/>
    <property type="molecule type" value="Genomic_DNA"/>
</dbReference>
<comment type="caution">
    <text evidence="3">The sequence shown here is derived from an EMBL/GenBank/DDBJ whole genome shotgun (WGS) entry which is preliminary data.</text>
</comment>
<protein>
    <recommendedName>
        <fullName evidence="5">CCHC-type domain-containing protein</fullName>
    </recommendedName>
</protein>
<keyword evidence="4" id="KW-1185">Reference proteome</keyword>
<dbReference type="SUPFAM" id="SSF56219">
    <property type="entry name" value="DNase I-like"/>
    <property type="match status" value="1"/>
</dbReference>
<evidence type="ECO:0000259" key="1">
    <source>
        <dbReference type="Pfam" id="PF14111"/>
    </source>
</evidence>
<reference evidence="3" key="1">
    <citation type="journal article" date="2023" name="Plant J.">
        <title>Genome sequences and population genomics provide insights into the demographic history, inbreeding, and mutation load of two 'living fossil' tree species of Dipteronia.</title>
        <authorList>
            <person name="Feng Y."/>
            <person name="Comes H.P."/>
            <person name="Chen J."/>
            <person name="Zhu S."/>
            <person name="Lu R."/>
            <person name="Zhang X."/>
            <person name="Li P."/>
            <person name="Qiu J."/>
            <person name="Olsen K.M."/>
            <person name="Qiu Y."/>
        </authorList>
    </citation>
    <scope>NUCLEOTIDE SEQUENCE</scope>
    <source>
        <strain evidence="3">NBL</strain>
    </source>
</reference>
<name>A0AAE0EJG8_9ROSI</name>
<evidence type="ECO:0000259" key="2">
    <source>
        <dbReference type="Pfam" id="PF14392"/>
    </source>
</evidence>
<dbReference type="Gene3D" id="3.60.10.10">
    <property type="entry name" value="Endonuclease/exonuclease/phosphatase"/>
    <property type="match status" value="1"/>
</dbReference>
<evidence type="ECO:0000313" key="4">
    <source>
        <dbReference type="Proteomes" id="UP001281410"/>
    </source>
</evidence>
<feature type="domain" description="Zinc knuckle CX2CX4HX4C" evidence="2">
    <location>
        <begin position="178"/>
        <end position="224"/>
    </location>
</feature>
<dbReference type="InterPro" id="IPR040256">
    <property type="entry name" value="At4g02000-like"/>
</dbReference>
<dbReference type="AlphaFoldDB" id="A0AAE0EJG8"/>
<dbReference type="Pfam" id="PF14111">
    <property type="entry name" value="DUF4283"/>
    <property type="match status" value="1"/>
</dbReference>
<dbReference type="InterPro" id="IPR036691">
    <property type="entry name" value="Endo/exonu/phosph_ase_sf"/>
</dbReference>
<organism evidence="3 4">
    <name type="scientific">Dipteronia sinensis</name>
    <dbReference type="NCBI Taxonomy" id="43782"/>
    <lineage>
        <taxon>Eukaryota</taxon>
        <taxon>Viridiplantae</taxon>
        <taxon>Streptophyta</taxon>
        <taxon>Embryophyta</taxon>
        <taxon>Tracheophyta</taxon>
        <taxon>Spermatophyta</taxon>
        <taxon>Magnoliopsida</taxon>
        <taxon>eudicotyledons</taxon>
        <taxon>Gunneridae</taxon>
        <taxon>Pentapetalae</taxon>
        <taxon>rosids</taxon>
        <taxon>malvids</taxon>
        <taxon>Sapindales</taxon>
        <taxon>Sapindaceae</taxon>
        <taxon>Hippocastanoideae</taxon>
        <taxon>Acereae</taxon>
        <taxon>Dipteronia</taxon>
    </lineage>
</organism>
<dbReference type="PANTHER" id="PTHR31286:SF167">
    <property type="entry name" value="OS09G0268800 PROTEIN"/>
    <property type="match status" value="1"/>
</dbReference>
<accession>A0AAE0EJG8</accession>
<feature type="domain" description="DUF4283" evidence="1">
    <location>
        <begin position="36"/>
        <end position="109"/>
    </location>
</feature>
<evidence type="ECO:0008006" key="5">
    <source>
        <dbReference type="Google" id="ProtNLM"/>
    </source>
</evidence>
<dbReference type="Proteomes" id="UP001281410">
    <property type="component" value="Unassembled WGS sequence"/>
</dbReference>
<gene>
    <name evidence="3" type="ORF">Dsin_002649</name>
</gene>
<sequence>MNTEDIALLCKDLSIQEKERPVYTLDGNLKDNGVRRLELCLVGKVFSTKLVNKNVFKEVMNKIWRVDVGVGIEQIKGNTFEFLFKSLKARQRVLNGGPWSFDRAIIFFEKPTGEGVVDAMLFNWVDFWVRIHNIPLICMTDEIGNFLGNIIGEVKELDLQTNSDGSGQFLRVGVKVQAKEPLQQSIRVDLLGSGKVTTMLLQYERLLDFCFQCSRLGHVIGECTDTVAKGQMLSDAKRSLVVWIQAENWRGRMIQNKDPASGDRKRAEEALVGVRDTMEELECMESNKHINHVIVGSVSGELEINGLQSPSGPMDSGKQGYWPLKTQAQPQVDKTIEQQSLGSWKRVRHGVISDKMGLNFGAKLGKRKTYELKEKDYSACKNVCEEQGKFKTSRNTLEVVDLLTYSQCHIDVVISGLGGKCWRFTGFYGYPEQSQRKHSWTSLRRLASMSTLPWVCMGDFNEILCDKEKMGGIRKNWKDMLDFREVLEDCNLEDMGYIGPCFTWSNKR</sequence>
<dbReference type="Pfam" id="PF14392">
    <property type="entry name" value="zf-CCHC_4"/>
    <property type="match status" value="1"/>
</dbReference>
<dbReference type="InterPro" id="IPR025558">
    <property type="entry name" value="DUF4283"/>
</dbReference>
<proteinExistence type="predicted"/>
<dbReference type="InterPro" id="IPR025836">
    <property type="entry name" value="Zn_knuckle_CX2CX4HX4C"/>
</dbReference>
<dbReference type="PANTHER" id="PTHR31286">
    <property type="entry name" value="GLYCINE-RICH CELL WALL STRUCTURAL PROTEIN 1.8-LIKE"/>
    <property type="match status" value="1"/>
</dbReference>